<evidence type="ECO:0000256" key="3">
    <source>
        <dbReference type="ARBA" id="ARBA00022771"/>
    </source>
</evidence>
<protein>
    <submittedName>
        <fullName evidence="12">C2H2-type domain-containing protein</fullName>
    </submittedName>
</protein>
<proteinExistence type="predicted"/>
<name>A0A158Q9Y6_ENTVE</name>
<feature type="domain" description="C2H2-type" evidence="9">
    <location>
        <begin position="19"/>
        <end position="43"/>
    </location>
</feature>
<accession>A0A158Q9Y6</accession>
<keyword evidence="7" id="KW-0539">Nucleus</keyword>
<keyword evidence="11" id="KW-1185">Reference proteome</keyword>
<dbReference type="STRING" id="51028.A0A158Q9Y6"/>
<comment type="subcellular location">
    <subcellularLocation>
        <location evidence="1">Nucleus</location>
    </subcellularLocation>
</comment>
<evidence type="ECO:0000256" key="8">
    <source>
        <dbReference type="PROSITE-ProRule" id="PRU00042"/>
    </source>
</evidence>
<dbReference type="Gene3D" id="3.30.160.60">
    <property type="entry name" value="Classic Zinc Finger"/>
    <property type="match status" value="3"/>
</dbReference>
<dbReference type="InterPro" id="IPR013087">
    <property type="entry name" value="Znf_C2H2_type"/>
</dbReference>
<evidence type="ECO:0000256" key="6">
    <source>
        <dbReference type="ARBA" id="ARBA00023163"/>
    </source>
</evidence>
<keyword evidence="2" id="KW-0479">Metal-binding</keyword>
<keyword evidence="5" id="KW-0805">Transcription regulation</keyword>
<sequence>MGKDVKVQKKEERKALKRHVCPECSKAFSFPNKLRNHIQSSHSCYFFYSPVKKVFLWNSTFMDFECTVVEFDRFNQLRAHVAHAHKIRYNCPICAYSSSVKAELKKHITVNHENGVRCTIDGCSMTVAYRMLMLFINCLLLLTGENSRRFSCSVVDCKKKFHREKELRRHRIRFHNILTRSEEEEYKFICENLECGRRFRTASGLRQHSASHESTVILLNRMGFIFIKLFIGRFSSDMVLSHSD</sequence>
<dbReference type="OrthoDB" id="3437960at2759"/>
<evidence type="ECO:0000256" key="1">
    <source>
        <dbReference type="ARBA" id="ARBA00004123"/>
    </source>
</evidence>
<feature type="domain" description="C2H2-type" evidence="9">
    <location>
        <begin position="150"/>
        <end position="175"/>
    </location>
</feature>
<dbReference type="PANTHER" id="PTHR46179">
    <property type="entry name" value="ZINC FINGER PROTEIN"/>
    <property type="match status" value="1"/>
</dbReference>
<dbReference type="GO" id="GO:0006357">
    <property type="term" value="P:regulation of transcription by RNA polymerase II"/>
    <property type="evidence" value="ECO:0007669"/>
    <property type="project" value="TreeGrafter"/>
</dbReference>
<evidence type="ECO:0000256" key="4">
    <source>
        <dbReference type="ARBA" id="ARBA00022833"/>
    </source>
</evidence>
<reference evidence="12" key="1">
    <citation type="submission" date="2016-04" db="UniProtKB">
        <authorList>
            <consortium name="WormBaseParasite"/>
        </authorList>
    </citation>
    <scope>IDENTIFICATION</scope>
</reference>
<evidence type="ECO:0000256" key="2">
    <source>
        <dbReference type="ARBA" id="ARBA00022723"/>
    </source>
</evidence>
<organism evidence="12">
    <name type="scientific">Enterobius vermicularis</name>
    <name type="common">Human pinworm</name>
    <dbReference type="NCBI Taxonomy" id="51028"/>
    <lineage>
        <taxon>Eukaryota</taxon>
        <taxon>Metazoa</taxon>
        <taxon>Ecdysozoa</taxon>
        <taxon>Nematoda</taxon>
        <taxon>Chromadorea</taxon>
        <taxon>Rhabditida</taxon>
        <taxon>Spirurina</taxon>
        <taxon>Oxyuridomorpha</taxon>
        <taxon>Oxyuroidea</taxon>
        <taxon>Oxyuridae</taxon>
        <taxon>Enterobius</taxon>
    </lineage>
</organism>
<feature type="domain" description="C2H2-type" evidence="9">
    <location>
        <begin position="188"/>
        <end position="212"/>
    </location>
</feature>
<reference evidence="10 11" key="2">
    <citation type="submission" date="2018-10" db="EMBL/GenBank/DDBJ databases">
        <authorList>
            <consortium name="Pathogen Informatics"/>
        </authorList>
    </citation>
    <scope>NUCLEOTIDE SEQUENCE [LARGE SCALE GENOMIC DNA]</scope>
</reference>
<keyword evidence="4" id="KW-0862">Zinc</keyword>
<keyword evidence="3 8" id="KW-0863">Zinc-finger</keyword>
<dbReference type="Proteomes" id="UP000274131">
    <property type="component" value="Unassembled WGS sequence"/>
</dbReference>
<dbReference type="PANTHER" id="PTHR46179:SF13">
    <property type="entry name" value="C2H2-TYPE DOMAIN-CONTAINING PROTEIN"/>
    <property type="match status" value="1"/>
</dbReference>
<dbReference type="PROSITE" id="PS50157">
    <property type="entry name" value="ZINC_FINGER_C2H2_2"/>
    <property type="match status" value="3"/>
</dbReference>
<evidence type="ECO:0000256" key="7">
    <source>
        <dbReference type="ARBA" id="ARBA00023242"/>
    </source>
</evidence>
<dbReference type="InterPro" id="IPR051061">
    <property type="entry name" value="Zinc_finger_trans_reg"/>
</dbReference>
<evidence type="ECO:0000313" key="11">
    <source>
        <dbReference type="Proteomes" id="UP000274131"/>
    </source>
</evidence>
<keyword evidence="6" id="KW-0804">Transcription</keyword>
<dbReference type="EMBL" id="UXUI01007552">
    <property type="protein sequence ID" value="VDD88133.1"/>
    <property type="molecule type" value="Genomic_DNA"/>
</dbReference>
<evidence type="ECO:0000313" key="12">
    <source>
        <dbReference type="WBParaSite" id="EVEC_0000356801-mRNA-1"/>
    </source>
</evidence>
<dbReference type="GO" id="GO:0005634">
    <property type="term" value="C:nucleus"/>
    <property type="evidence" value="ECO:0007669"/>
    <property type="project" value="UniProtKB-SubCell"/>
</dbReference>
<dbReference type="SMART" id="SM00355">
    <property type="entry name" value="ZnF_C2H2"/>
    <property type="match status" value="5"/>
</dbReference>
<dbReference type="Pfam" id="PF00096">
    <property type="entry name" value="zf-C2H2"/>
    <property type="match status" value="2"/>
</dbReference>
<dbReference type="GO" id="GO:0008270">
    <property type="term" value="F:zinc ion binding"/>
    <property type="evidence" value="ECO:0007669"/>
    <property type="project" value="UniProtKB-KW"/>
</dbReference>
<evidence type="ECO:0000259" key="9">
    <source>
        <dbReference type="PROSITE" id="PS50157"/>
    </source>
</evidence>
<dbReference type="WBParaSite" id="EVEC_0000356801-mRNA-1">
    <property type="protein sequence ID" value="EVEC_0000356801-mRNA-1"/>
    <property type="gene ID" value="EVEC_0000356801"/>
</dbReference>
<evidence type="ECO:0000256" key="5">
    <source>
        <dbReference type="ARBA" id="ARBA00023015"/>
    </source>
</evidence>
<gene>
    <name evidence="10" type="ORF">EVEC_LOCUS3276</name>
</gene>
<dbReference type="AlphaFoldDB" id="A0A158Q9Y6"/>
<dbReference type="PROSITE" id="PS00028">
    <property type="entry name" value="ZINC_FINGER_C2H2_1"/>
    <property type="match status" value="3"/>
</dbReference>
<evidence type="ECO:0000313" key="10">
    <source>
        <dbReference type="EMBL" id="VDD88133.1"/>
    </source>
</evidence>